<evidence type="ECO:0000313" key="3">
    <source>
        <dbReference type="Proteomes" id="UP001596067"/>
    </source>
</evidence>
<accession>A0ABW1F4E6</accession>
<dbReference type="RefSeq" id="WP_345330345.1">
    <property type="nucleotide sequence ID" value="NZ_BAAAVH010000111.1"/>
</dbReference>
<protein>
    <submittedName>
        <fullName evidence="2">Uncharacterized protein</fullName>
    </submittedName>
</protein>
<dbReference type="Proteomes" id="UP001596067">
    <property type="component" value="Unassembled WGS sequence"/>
</dbReference>
<name>A0ABW1F4E6_9ACTN</name>
<keyword evidence="3" id="KW-1185">Reference proteome</keyword>
<feature type="region of interest" description="Disordered" evidence="1">
    <location>
        <begin position="29"/>
        <end position="54"/>
    </location>
</feature>
<organism evidence="2 3">
    <name type="scientific">Kitasatospora aburaviensis</name>
    <dbReference type="NCBI Taxonomy" id="67265"/>
    <lineage>
        <taxon>Bacteria</taxon>
        <taxon>Bacillati</taxon>
        <taxon>Actinomycetota</taxon>
        <taxon>Actinomycetes</taxon>
        <taxon>Kitasatosporales</taxon>
        <taxon>Streptomycetaceae</taxon>
        <taxon>Kitasatospora</taxon>
    </lineage>
</organism>
<sequence length="68" mass="6786">MRQSSTPAPGGTIEVALFGDGLRGAGRRLVGGGKRGPAFDGCQHGRTGGRDARPATASCADCSSVVAR</sequence>
<comment type="caution">
    <text evidence="2">The sequence shown here is derived from an EMBL/GenBank/DDBJ whole genome shotgun (WGS) entry which is preliminary data.</text>
</comment>
<proteinExistence type="predicted"/>
<evidence type="ECO:0000256" key="1">
    <source>
        <dbReference type="SAM" id="MobiDB-lite"/>
    </source>
</evidence>
<evidence type="ECO:0000313" key="2">
    <source>
        <dbReference type="EMBL" id="MFC5888715.1"/>
    </source>
</evidence>
<gene>
    <name evidence="2" type="ORF">ACFP0N_27485</name>
</gene>
<dbReference type="EMBL" id="JBHSOD010000044">
    <property type="protein sequence ID" value="MFC5888715.1"/>
    <property type="molecule type" value="Genomic_DNA"/>
</dbReference>
<reference evidence="3" key="1">
    <citation type="journal article" date="2019" name="Int. J. Syst. Evol. Microbiol.">
        <title>The Global Catalogue of Microorganisms (GCM) 10K type strain sequencing project: providing services to taxonomists for standard genome sequencing and annotation.</title>
        <authorList>
            <consortium name="The Broad Institute Genomics Platform"/>
            <consortium name="The Broad Institute Genome Sequencing Center for Infectious Disease"/>
            <person name="Wu L."/>
            <person name="Ma J."/>
        </authorList>
    </citation>
    <scope>NUCLEOTIDE SEQUENCE [LARGE SCALE GENOMIC DNA]</scope>
    <source>
        <strain evidence="3">CGMCC 4.1469</strain>
    </source>
</reference>